<dbReference type="GeneID" id="63771160"/>
<dbReference type="AlphaFoldDB" id="A0A1Y2EI57"/>
<keyword evidence="3" id="KW-1185">Reference proteome</keyword>
<proteinExistence type="predicted"/>
<dbReference type="EMBL" id="MCFJ01000001">
    <property type="protein sequence ID" value="ORY71259.1"/>
    <property type="molecule type" value="Genomic_DNA"/>
</dbReference>
<sequence length="394" mass="43137">MDDNARRRRQNEPPANTRYPVHDANNAQQQQQQQQQQRRSYGAGAGAGAGASDRYRPAPLNTSPSAARGMGTTAAYSGYYQEPATAFSTAMPQNTMPYQSEYGQDTRQTQNFGAYNPPMMYNVPQAGAQNAVYDTSQQFPSRQPAALQMMPTDVAAPYFPNEPTNTAAGSGLQPQAASSTTPAVYQQNQTDQRAMLQNYPSAGMASMSGMAQSAPDQVMEEQEYSASAEMGEAYEQYQSALKEIFQNVRNGVLLAASESLLNVSDWLLSKVAELGLAGDNPNLHSDRIKLWHDFNHAWLALFQKQKDMMESGLPLQRGQTLITEEGLKKMGKEIIRLCDGIERHGLVDYEYGVWEEPIVAIIEECLDLYENVHGASASGSALANPAGSSQHATR</sequence>
<comment type="caution">
    <text evidence="2">The sequence shown here is derived from an EMBL/GenBank/DDBJ whole genome shotgun (WGS) entry which is preliminary data.</text>
</comment>
<feature type="region of interest" description="Disordered" evidence="1">
    <location>
        <begin position="1"/>
        <end position="67"/>
    </location>
</feature>
<protein>
    <submittedName>
        <fullName evidence="2">Uncharacterized protein</fullName>
    </submittedName>
</protein>
<dbReference type="Proteomes" id="UP000193689">
    <property type="component" value="Unassembled WGS sequence"/>
</dbReference>
<reference evidence="2 3" key="1">
    <citation type="submission" date="2016-07" db="EMBL/GenBank/DDBJ databases">
        <title>Pervasive Adenine N6-methylation of Active Genes in Fungi.</title>
        <authorList>
            <consortium name="DOE Joint Genome Institute"/>
            <person name="Mondo S.J."/>
            <person name="Dannebaum R.O."/>
            <person name="Kuo R.C."/>
            <person name="Labutti K."/>
            <person name="Haridas S."/>
            <person name="Kuo A."/>
            <person name="Salamov A."/>
            <person name="Ahrendt S.R."/>
            <person name="Lipzen A."/>
            <person name="Sullivan W."/>
            <person name="Andreopoulos W.B."/>
            <person name="Clum A."/>
            <person name="Lindquist E."/>
            <person name="Daum C."/>
            <person name="Ramamoorthy G.K."/>
            <person name="Gryganskyi A."/>
            <person name="Culley D."/>
            <person name="Magnuson J.K."/>
            <person name="James T.Y."/>
            <person name="O'Malley M.A."/>
            <person name="Stajich J.E."/>
            <person name="Spatafora J.W."/>
            <person name="Visel A."/>
            <person name="Grigoriev I.V."/>
        </authorList>
    </citation>
    <scope>NUCLEOTIDE SEQUENCE [LARGE SCALE GENOMIC DNA]</scope>
    <source>
        <strain evidence="2 3">CBS 129021</strain>
    </source>
</reference>
<dbReference type="InParanoid" id="A0A1Y2EI57"/>
<dbReference type="OrthoDB" id="5552418at2759"/>
<feature type="region of interest" description="Disordered" evidence="1">
    <location>
        <begin position="161"/>
        <end position="187"/>
    </location>
</feature>
<dbReference type="RefSeq" id="XP_040720851.1">
    <property type="nucleotide sequence ID" value="XM_040854948.1"/>
</dbReference>
<evidence type="ECO:0000256" key="1">
    <source>
        <dbReference type="SAM" id="MobiDB-lite"/>
    </source>
</evidence>
<name>A0A1Y2EI57_9PEZI</name>
<gene>
    <name evidence="2" type="ORF">BCR38DRAFT_330334</name>
</gene>
<organism evidence="2 3">
    <name type="scientific">Pseudomassariella vexata</name>
    <dbReference type="NCBI Taxonomy" id="1141098"/>
    <lineage>
        <taxon>Eukaryota</taxon>
        <taxon>Fungi</taxon>
        <taxon>Dikarya</taxon>
        <taxon>Ascomycota</taxon>
        <taxon>Pezizomycotina</taxon>
        <taxon>Sordariomycetes</taxon>
        <taxon>Xylariomycetidae</taxon>
        <taxon>Amphisphaeriales</taxon>
        <taxon>Pseudomassariaceae</taxon>
        <taxon>Pseudomassariella</taxon>
    </lineage>
</organism>
<feature type="compositionally biased region" description="Low complexity" evidence="1">
    <location>
        <begin position="23"/>
        <end position="42"/>
    </location>
</feature>
<feature type="compositionally biased region" description="Polar residues" evidence="1">
    <location>
        <begin position="162"/>
        <end position="187"/>
    </location>
</feature>
<evidence type="ECO:0000313" key="2">
    <source>
        <dbReference type="EMBL" id="ORY71259.1"/>
    </source>
</evidence>
<accession>A0A1Y2EI57</accession>
<evidence type="ECO:0000313" key="3">
    <source>
        <dbReference type="Proteomes" id="UP000193689"/>
    </source>
</evidence>